<gene>
    <name evidence="2" type="ORF">PSON_ATCC_30995.1.T0270160</name>
</gene>
<dbReference type="OrthoDB" id="293542at2759"/>
<accession>A0A8S1M1J1</accession>
<feature type="region of interest" description="Disordered" evidence="1">
    <location>
        <begin position="99"/>
        <end position="129"/>
    </location>
</feature>
<name>A0A8S1M1J1_9CILI</name>
<evidence type="ECO:0000313" key="2">
    <source>
        <dbReference type="EMBL" id="CAD8070766.1"/>
    </source>
</evidence>
<feature type="compositionally biased region" description="Basic and acidic residues" evidence="1">
    <location>
        <begin position="99"/>
        <end position="116"/>
    </location>
</feature>
<sequence>MDPHQQCKYIQEISYQENDQLRQRVSELEAKNAELQDEVEALNDLLEQEKGHCLQKEKALQTLQVMNQELNYRVSDLQNKVAEKDTKIQELQNIIKQKDDQITQANKDQRKIESKSKMQRRQSNPKKQQ</sequence>
<evidence type="ECO:0000313" key="3">
    <source>
        <dbReference type="Proteomes" id="UP000692954"/>
    </source>
</evidence>
<proteinExistence type="predicted"/>
<organism evidence="2 3">
    <name type="scientific">Paramecium sonneborni</name>
    <dbReference type="NCBI Taxonomy" id="65129"/>
    <lineage>
        <taxon>Eukaryota</taxon>
        <taxon>Sar</taxon>
        <taxon>Alveolata</taxon>
        <taxon>Ciliophora</taxon>
        <taxon>Intramacronucleata</taxon>
        <taxon>Oligohymenophorea</taxon>
        <taxon>Peniculida</taxon>
        <taxon>Parameciidae</taxon>
        <taxon>Paramecium</taxon>
    </lineage>
</organism>
<reference evidence="2" key="1">
    <citation type="submission" date="2021-01" db="EMBL/GenBank/DDBJ databases">
        <authorList>
            <consortium name="Genoscope - CEA"/>
            <person name="William W."/>
        </authorList>
    </citation>
    <scope>NUCLEOTIDE SEQUENCE</scope>
</reference>
<dbReference type="EMBL" id="CAJJDN010000027">
    <property type="protein sequence ID" value="CAD8070766.1"/>
    <property type="molecule type" value="Genomic_DNA"/>
</dbReference>
<keyword evidence="3" id="KW-1185">Reference proteome</keyword>
<protein>
    <submittedName>
        <fullName evidence="2">Uncharacterized protein</fullName>
    </submittedName>
</protein>
<feature type="compositionally biased region" description="Basic residues" evidence="1">
    <location>
        <begin position="117"/>
        <end position="129"/>
    </location>
</feature>
<dbReference type="Proteomes" id="UP000692954">
    <property type="component" value="Unassembled WGS sequence"/>
</dbReference>
<evidence type="ECO:0000256" key="1">
    <source>
        <dbReference type="SAM" id="MobiDB-lite"/>
    </source>
</evidence>
<comment type="caution">
    <text evidence="2">The sequence shown here is derived from an EMBL/GenBank/DDBJ whole genome shotgun (WGS) entry which is preliminary data.</text>
</comment>
<dbReference type="AlphaFoldDB" id="A0A8S1M1J1"/>